<reference evidence="3" key="1">
    <citation type="journal article" date="2013" name="Ind. Biotechnol.">
        <title>Comparative genomics analysis of Trichoderma reesei strains.</title>
        <authorList>
            <person name="Koike H."/>
            <person name="Aerts A."/>
            <person name="LaButti K."/>
            <person name="Grigoriev I.V."/>
            <person name="Baker S.E."/>
        </authorList>
    </citation>
    <scope>NUCLEOTIDE SEQUENCE [LARGE SCALE GENOMIC DNA]</scope>
    <source>
        <strain evidence="3">ATCC 56765 / BCRC 32924 / NRRL 11460 / Rut C-30</strain>
    </source>
</reference>
<organism evidence="2 3">
    <name type="scientific">Hypocrea jecorina (strain ATCC 56765 / BCRC 32924 / NRRL 11460 / Rut C-30)</name>
    <name type="common">Trichoderma reesei</name>
    <dbReference type="NCBI Taxonomy" id="1344414"/>
    <lineage>
        <taxon>Eukaryota</taxon>
        <taxon>Fungi</taxon>
        <taxon>Dikarya</taxon>
        <taxon>Ascomycota</taxon>
        <taxon>Pezizomycotina</taxon>
        <taxon>Sordariomycetes</taxon>
        <taxon>Hypocreomycetidae</taxon>
        <taxon>Hypocreales</taxon>
        <taxon>Hypocreaceae</taxon>
        <taxon>Trichoderma</taxon>
    </lineage>
</organism>
<evidence type="ECO:0000313" key="2">
    <source>
        <dbReference type="EMBL" id="ETR96704.1"/>
    </source>
</evidence>
<sequence length="277" mass="28251">MVSKAIVASLLFGAAIAVPTSSSKNSVPKAVSKRAVGEIVTSTLARFDNSNGADGVGAGADSYTLFLGDGSVSAGWPDQSSWVSFDDMFAANKATMLSSCTNLGGEANTSEDEVQAIHDGIQAAAAASGVDHRFILAILMQESKGCVRVQTTNFGVRNPGLLQDHDGLATCNEGGVVQNPCPSATIAQMILEGVAGTPTGDGLANTINQAGNTDVSAFYRGARIYNSGSVSSTGNLESNIATHCYASDVANRLTGWVNSPSACTCDSDPTSCGVVLN</sequence>
<keyword evidence="1" id="KW-0732">Signal</keyword>
<dbReference type="Proteomes" id="UP000024376">
    <property type="component" value="Unassembled WGS sequence"/>
</dbReference>
<feature type="chain" id="PRO_5001533300" description="Glycoside hydrolase" evidence="1">
    <location>
        <begin position="18"/>
        <end position="277"/>
    </location>
</feature>
<accession>A0A024RU56</accession>
<dbReference type="EMBL" id="KI911192">
    <property type="protein sequence ID" value="ETR96704.1"/>
    <property type="molecule type" value="Genomic_DNA"/>
</dbReference>
<proteinExistence type="predicted"/>
<feature type="signal peptide" evidence="1">
    <location>
        <begin position="1"/>
        <end position="17"/>
    </location>
</feature>
<dbReference type="KEGG" id="trr:M419DRAFT_135164"/>
<evidence type="ECO:0000313" key="3">
    <source>
        <dbReference type="Proteomes" id="UP000024376"/>
    </source>
</evidence>
<evidence type="ECO:0000256" key="1">
    <source>
        <dbReference type="SAM" id="SignalP"/>
    </source>
</evidence>
<name>A0A024RU56_HYPJR</name>
<dbReference type="OrthoDB" id="1193027at2759"/>
<evidence type="ECO:0008006" key="4">
    <source>
        <dbReference type="Google" id="ProtNLM"/>
    </source>
</evidence>
<protein>
    <recommendedName>
        <fullName evidence="4">Glycoside hydrolase</fullName>
    </recommendedName>
</protein>
<dbReference type="HOGENOM" id="CLU_058267_2_1_1"/>
<dbReference type="AlphaFoldDB" id="A0A024RU56"/>
<gene>
    <name evidence="2" type="ORF">M419DRAFT_135164</name>
</gene>
<dbReference type="Gene3D" id="1.10.530.10">
    <property type="match status" value="1"/>
</dbReference>